<keyword evidence="5" id="KW-1185">Reference proteome</keyword>
<evidence type="ECO:0000256" key="1">
    <source>
        <dbReference type="ARBA" id="ARBA00022737"/>
    </source>
</evidence>
<feature type="compositionally biased region" description="Low complexity" evidence="2">
    <location>
        <begin position="721"/>
        <end position="734"/>
    </location>
</feature>
<dbReference type="InterPro" id="IPR036116">
    <property type="entry name" value="FN3_sf"/>
</dbReference>
<feature type="region of interest" description="Disordered" evidence="2">
    <location>
        <begin position="1"/>
        <end position="30"/>
    </location>
</feature>
<feature type="domain" description="Fibronectin type-III" evidence="3">
    <location>
        <begin position="435"/>
        <end position="526"/>
    </location>
</feature>
<accession>A0ABD1IYG7</accession>
<protein>
    <recommendedName>
        <fullName evidence="3">Fibronectin type-III domain-containing protein</fullName>
    </recommendedName>
</protein>
<evidence type="ECO:0000313" key="5">
    <source>
        <dbReference type="Proteomes" id="UP001591681"/>
    </source>
</evidence>
<sequence length="891" mass="98011">MSNSHMTNQKWRNGDEWKVTSSTKPRTEDVLSSYGACQSGGMDYQTAHNQNQMETSLELPVRKALPCPGPIVFPSATHDTLSLGWKPPEGCARDQKFRVSWRNESSGGCPCSVVVPDTKLCIQDLSPGETYHFTVAAINERGEQSASVSATKNTVYKMESILSDIPVPEELTVKRMETSAQLSWTLPPGMERTPHNFLIFCRSHEQSPPFITTTSRSTVITGLQPHIEYAVRVSVACGNGREGSPASCTIPPALSPPGPIELTSVTPTSVSLGWRPPGGGLTKRQRFRVTWRGERSGGPHCTVTPGTHLRIQDLSPGEKYEFTVTAISESGEQSPSVSIIQHIDVPVPEELTVKKTATSAHLSWTVPASMERTDHTFLVSYGCRGKSPEFISTASCSTVITGLQPDTEYTINVSIVCGNGGQSQPASKTILTVEDSETLRVKSLSPTSVEVSWSLSQEMNRTPRKFLISYICEETELQTITTHSCSTVITDLKEDSQYLFTVSATLGSGQTVELASSIFCTDVPPPGPVQITSKTPNSVCLMWKSLERKYSYMVTRKCCRLESSFTVWDPSVTIQDIGPKDVLEITIVTLGRNNRQSSTSTTVRYEWTGIPPPTNVEVRNNRVTWRKPAGLDQVSFLFTVCSKGSVMFNVNTENTECTLPKDALQLGSSYVMYVTTIVNNAQSSPNIVGISEDGTLTQDKEAHSKQSQLPITPSYADAKATSTQHGTSHSTSYHQESLLPTSEDARSKYSGRSQTEAKTRKKYYIHASGKTLKYCSDFKNVWLQRLAEVKSVDASDMVLAVCMVVSRVGTDVEAALKEIPGNKPTVLVVMHHTFDPHYVVPDSRKYARRDDMLVVDCLFYEDQGLLRCETNSKAQSTVLKWIDAKVIVLPD</sequence>
<dbReference type="SUPFAM" id="SSF49265">
    <property type="entry name" value="Fibronectin type III"/>
    <property type="match status" value="4"/>
</dbReference>
<dbReference type="EMBL" id="JBHFQA010000022">
    <property type="protein sequence ID" value="KAL2079300.1"/>
    <property type="molecule type" value="Genomic_DNA"/>
</dbReference>
<dbReference type="InterPro" id="IPR013783">
    <property type="entry name" value="Ig-like_fold"/>
</dbReference>
<dbReference type="CDD" id="cd00063">
    <property type="entry name" value="FN3"/>
    <property type="match status" value="5"/>
</dbReference>
<dbReference type="InterPro" id="IPR003961">
    <property type="entry name" value="FN3_dom"/>
</dbReference>
<dbReference type="PANTHER" id="PTHR46708">
    <property type="entry name" value="TENASCIN"/>
    <property type="match status" value="1"/>
</dbReference>
<reference evidence="4 5" key="1">
    <citation type="submission" date="2024-09" db="EMBL/GenBank/DDBJ databases">
        <title>A chromosome-level genome assembly of Gray's grenadier anchovy, Coilia grayii.</title>
        <authorList>
            <person name="Fu Z."/>
        </authorList>
    </citation>
    <scope>NUCLEOTIDE SEQUENCE [LARGE SCALE GENOMIC DNA]</scope>
    <source>
        <strain evidence="4">G4</strain>
        <tissue evidence="4">Muscle</tissue>
    </source>
</reference>
<dbReference type="Pfam" id="PF00041">
    <property type="entry name" value="fn3"/>
    <property type="match status" value="5"/>
</dbReference>
<gene>
    <name evidence="4" type="ORF">ACEWY4_025044</name>
</gene>
<dbReference type="PROSITE" id="PS50853">
    <property type="entry name" value="FN3"/>
    <property type="match status" value="4"/>
</dbReference>
<proteinExistence type="predicted"/>
<organism evidence="4 5">
    <name type="scientific">Coilia grayii</name>
    <name type="common">Gray's grenadier anchovy</name>
    <dbReference type="NCBI Taxonomy" id="363190"/>
    <lineage>
        <taxon>Eukaryota</taxon>
        <taxon>Metazoa</taxon>
        <taxon>Chordata</taxon>
        <taxon>Craniata</taxon>
        <taxon>Vertebrata</taxon>
        <taxon>Euteleostomi</taxon>
        <taxon>Actinopterygii</taxon>
        <taxon>Neopterygii</taxon>
        <taxon>Teleostei</taxon>
        <taxon>Clupei</taxon>
        <taxon>Clupeiformes</taxon>
        <taxon>Clupeoidei</taxon>
        <taxon>Engraulidae</taxon>
        <taxon>Coilinae</taxon>
        <taxon>Coilia</taxon>
    </lineage>
</organism>
<feature type="compositionally biased region" description="Polar residues" evidence="2">
    <location>
        <begin position="1"/>
        <end position="11"/>
    </location>
</feature>
<dbReference type="Proteomes" id="UP001591681">
    <property type="component" value="Unassembled WGS sequence"/>
</dbReference>
<dbReference type="PANTHER" id="PTHR46708:SF2">
    <property type="entry name" value="FIBRONECTIN TYPE-III DOMAIN-CONTAINING PROTEIN"/>
    <property type="match status" value="1"/>
</dbReference>
<feature type="domain" description="Fibronectin type-III" evidence="3">
    <location>
        <begin position="67"/>
        <end position="160"/>
    </location>
</feature>
<evidence type="ECO:0000256" key="2">
    <source>
        <dbReference type="SAM" id="MobiDB-lite"/>
    </source>
</evidence>
<feature type="region of interest" description="Disordered" evidence="2">
    <location>
        <begin position="717"/>
        <end position="754"/>
    </location>
</feature>
<evidence type="ECO:0000313" key="4">
    <source>
        <dbReference type="EMBL" id="KAL2079300.1"/>
    </source>
</evidence>
<keyword evidence="1" id="KW-0677">Repeat</keyword>
<dbReference type="SMART" id="SM00060">
    <property type="entry name" value="FN3"/>
    <property type="match status" value="6"/>
</dbReference>
<dbReference type="Gene3D" id="2.60.40.10">
    <property type="entry name" value="Immunoglobulins"/>
    <property type="match status" value="5"/>
</dbReference>
<name>A0ABD1IYG7_9TELE</name>
<dbReference type="AlphaFoldDB" id="A0ABD1IYG7"/>
<feature type="domain" description="Fibronectin type-III" evidence="3">
    <location>
        <begin position="167"/>
        <end position="253"/>
    </location>
</feature>
<evidence type="ECO:0000259" key="3">
    <source>
        <dbReference type="PROSITE" id="PS50853"/>
    </source>
</evidence>
<feature type="domain" description="Fibronectin type-III" evidence="3">
    <location>
        <begin position="256"/>
        <end position="348"/>
    </location>
</feature>
<comment type="caution">
    <text evidence="4">The sequence shown here is derived from an EMBL/GenBank/DDBJ whole genome shotgun (WGS) entry which is preliminary data.</text>
</comment>
<dbReference type="InterPro" id="IPR050991">
    <property type="entry name" value="ECM_Regulatory_Proteins"/>
</dbReference>